<feature type="transmembrane region" description="Helical" evidence="7">
    <location>
        <begin position="264"/>
        <end position="290"/>
    </location>
</feature>
<feature type="transmembrane region" description="Helical" evidence="7">
    <location>
        <begin position="418"/>
        <end position="437"/>
    </location>
</feature>
<dbReference type="PROSITE" id="PS50850">
    <property type="entry name" value="MFS"/>
    <property type="match status" value="1"/>
</dbReference>
<comment type="subcellular location">
    <subcellularLocation>
        <location evidence="1">Membrane</location>
        <topology evidence="1">Multi-pass membrane protein</topology>
    </subcellularLocation>
</comment>
<evidence type="ECO:0000313" key="10">
    <source>
        <dbReference type="Proteomes" id="UP000076154"/>
    </source>
</evidence>
<dbReference type="InterPro" id="IPR011701">
    <property type="entry name" value="MFS"/>
</dbReference>
<evidence type="ECO:0000256" key="2">
    <source>
        <dbReference type="ARBA" id="ARBA00022448"/>
    </source>
</evidence>
<sequence length="478" mass="53251">MDHNPVVDEETSLLTHPKRHRRPTKPLPRLQISIILLLQVCEPITSQSIYPYVNQLVSELDITGGDERKVGYYAGLIESLFFLTEAITVLQWSRISDHVGRKPVMLIGLFGLCLSMLSFGLSRTFWGLVISRCLCGLLNGNIGVMKSVMGELTDSSNRAEGFALMPVVWATGATLGPIMGGTLSRPHERFPDVFRGNFWKEYPYFLPCIATSSFVFIAFAITWIFFKETVPKRKPRQRVSHPESDYITEDIPLAHDEPVPLRQLLVYPIIISVSNYMSLAFLNISLNALLPLFFTMPVEIGGLGFEPATIGYIMGSYGAITGIFQAFYFAKVIRYLGERRIFVYGVSTFLPIFALFPIISLCAKRFGVNAIVWICIAAMLIMMAFMDMAFGCIFMYITASAPSKRSLGATNGLSQTTVSIARAIGPAMATSLFSVSVEHNLLGGYAVYAILLVFSSFAVFLGLQLPHEMWEEADDDYY</sequence>
<name>A0A369K2M3_HYPMA</name>
<accession>A0A369K2M3</accession>
<feature type="transmembrane region" description="Helical" evidence="7">
    <location>
        <begin position="371"/>
        <end position="397"/>
    </location>
</feature>
<keyword evidence="10" id="KW-1185">Reference proteome</keyword>
<dbReference type="EMBL" id="LUEZ02000040">
    <property type="protein sequence ID" value="RDB26103.1"/>
    <property type="molecule type" value="Genomic_DNA"/>
</dbReference>
<feature type="transmembrane region" description="Helical" evidence="7">
    <location>
        <begin position="341"/>
        <end position="359"/>
    </location>
</feature>
<dbReference type="PANTHER" id="PTHR23504">
    <property type="entry name" value="MAJOR FACILITATOR SUPERFAMILY DOMAIN-CONTAINING PROTEIN 10"/>
    <property type="match status" value="1"/>
</dbReference>
<keyword evidence="4 7" id="KW-1133">Transmembrane helix</keyword>
<dbReference type="SUPFAM" id="SSF103473">
    <property type="entry name" value="MFS general substrate transporter"/>
    <property type="match status" value="1"/>
</dbReference>
<dbReference type="AlphaFoldDB" id="A0A369K2M3"/>
<evidence type="ECO:0000256" key="4">
    <source>
        <dbReference type="ARBA" id="ARBA00022989"/>
    </source>
</evidence>
<dbReference type="PRINTS" id="PR01035">
    <property type="entry name" value="TCRTETA"/>
</dbReference>
<dbReference type="GO" id="GO:0016020">
    <property type="term" value="C:membrane"/>
    <property type="evidence" value="ECO:0007669"/>
    <property type="project" value="UniProtKB-SubCell"/>
</dbReference>
<evidence type="ECO:0000256" key="7">
    <source>
        <dbReference type="SAM" id="Phobius"/>
    </source>
</evidence>
<dbReference type="CDD" id="cd17330">
    <property type="entry name" value="MFS_SLC46_TetA_like"/>
    <property type="match status" value="1"/>
</dbReference>
<reference evidence="9" key="1">
    <citation type="submission" date="2018-04" db="EMBL/GenBank/DDBJ databases">
        <title>Whole genome sequencing of Hypsizygus marmoreus.</title>
        <authorList>
            <person name="Choi I.-G."/>
            <person name="Min B."/>
            <person name="Kim J.-G."/>
            <person name="Kim S."/>
            <person name="Oh Y.-L."/>
            <person name="Kong W.-S."/>
            <person name="Park H."/>
            <person name="Jeong J."/>
            <person name="Song E.-S."/>
        </authorList>
    </citation>
    <scope>NUCLEOTIDE SEQUENCE [LARGE SCALE GENOMIC DNA]</scope>
    <source>
        <strain evidence="9">51987-8</strain>
    </source>
</reference>
<dbReference type="Pfam" id="PF07690">
    <property type="entry name" value="MFS_1"/>
    <property type="match status" value="1"/>
</dbReference>
<feature type="transmembrane region" description="Helical" evidence="7">
    <location>
        <begin position="204"/>
        <end position="226"/>
    </location>
</feature>
<feature type="transmembrane region" description="Helical" evidence="7">
    <location>
        <begin position="70"/>
        <end position="92"/>
    </location>
</feature>
<dbReference type="PANTHER" id="PTHR23504:SF15">
    <property type="entry name" value="MAJOR FACILITATOR SUPERFAMILY (MFS) PROFILE DOMAIN-CONTAINING PROTEIN"/>
    <property type="match status" value="1"/>
</dbReference>
<organism evidence="9 10">
    <name type="scientific">Hypsizygus marmoreus</name>
    <name type="common">White beech mushroom</name>
    <name type="synonym">Agaricus marmoreus</name>
    <dbReference type="NCBI Taxonomy" id="39966"/>
    <lineage>
        <taxon>Eukaryota</taxon>
        <taxon>Fungi</taxon>
        <taxon>Dikarya</taxon>
        <taxon>Basidiomycota</taxon>
        <taxon>Agaricomycotina</taxon>
        <taxon>Agaricomycetes</taxon>
        <taxon>Agaricomycetidae</taxon>
        <taxon>Agaricales</taxon>
        <taxon>Tricholomatineae</taxon>
        <taxon>Lyophyllaceae</taxon>
        <taxon>Hypsizygus</taxon>
    </lineage>
</organism>
<evidence type="ECO:0000256" key="1">
    <source>
        <dbReference type="ARBA" id="ARBA00004141"/>
    </source>
</evidence>
<feature type="domain" description="Major facilitator superfamily (MFS) profile" evidence="8">
    <location>
        <begin position="31"/>
        <end position="467"/>
    </location>
</feature>
<dbReference type="Proteomes" id="UP000076154">
    <property type="component" value="Unassembled WGS sequence"/>
</dbReference>
<comment type="caution">
    <text evidence="9">The sequence shown here is derived from an EMBL/GenBank/DDBJ whole genome shotgun (WGS) entry which is preliminary data.</text>
</comment>
<keyword evidence="3 7" id="KW-0812">Transmembrane</keyword>
<dbReference type="GO" id="GO:0022857">
    <property type="term" value="F:transmembrane transporter activity"/>
    <property type="evidence" value="ECO:0007669"/>
    <property type="project" value="InterPro"/>
</dbReference>
<gene>
    <name evidence="9" type="primary">azaL_2</name>
    <name evidence="9" type="ORF">Hypma_006400</name>
</gene>
<dbReference type="OrthoDB" id="419616at2759"/>
<dbReference type="InterPro" id="IPR001958">
    <property type="entry name" value="Tet-R_TetA/multi-R_MdtG-like"/>
</dbReference>
<dbReference type="Gene3D" id="1.20.1250.20">
    <property type="entry name" value="MFS general substrate transporter like domains"/>
    <property type="match status" value="1"/>
</dbReference>
<evidence type="ECO:0000313" key="9">
    <source>
        <dbReference type="EMBL" id="RDB26103.1"/>
    </source>
</evidence>
<proteinExistence type="predicted"/>
<evidence type="ECO:0000256" key="5">
    <source>
        <dbReference type="ARBA" id="ARBA00023136"/>
    </source>
</evidence>
<feature type="region of interest" description="Disordered" evidence="6">
    <location>
        <begin position="1"/>
        <end position="24"/>
    </location>
</feature>
<feature type="transmembrane region" description="Helical" evidence="7">
    <location>
        <begin position="443"/>
        <end position="463"/>
    </location>
</feature>
<feature type="transmembrane region" description="Helical" evidence="7">
    <location>
        <begin position="161"/>
        <end position="184"/>
    </location>
</feature>
<evidence type="ECO:0000259" key="8">
    <source>
        <dbReference type="PROSITE" id="PS50850"/>
    </source>
</evidence>
<dbReference type="InParanoid" id="A0A369K2M3"/>
<keyword evidence="2" id="KW-0813">Transport</keyword>
<keyword evidence="5 7" id="KW-0472">Membrane</keyword>
<feature type="transmembrane region" description="Helical" evidence="7">
    <location>
        <begin position="310"/>
        <end position="329"/>
    </location>
</feature>
<feature type="transmembrane region" description="Helical" evidence="7">
    <location>
        <begin position="104"/>
        <end position="122"/>
    </location>
</feature>
<evidence type="ECO:0000256" key="6">
    <source>
        <dbReference type="SAM" id="MobiDB-lite"/>
    </source>
</evidence>
<dbReference type="InterPro" id="IPR036259">
    <property type="entry name" value="MFS_trans_sf"/>
</dbReference>
<dbReference type="InterPro" id="IPR020846">
    <property type="entry name" value="MFS_dom"/>
</dbReference>
<evidence type="ECO:0000256" key="3">
    <source>
        <dbReference type="ARBA" id="ARBA00022692"/>
    </source>
</evidence>
<protein>
    <submittedName>
        <fullName evidence="9">Efflux pump azaL</fullName>
    </submittedName>
</protein>